<protein>
    <submittedName>
        <fullName evidence="2">Uncharacterized protein</fullName>
    </submittedName>
</protein>
<dbReference type="AlphaFoldDB" id="A0AAN9L4Q5"/>
<proteinExistence type="predicted"/>
<sequence length="235" mass="26738">MSQRHEVQHHTPQVNNIEYGSCIILPQLNAPRKGRPPYMRKNGTLMHVMPKKGTKVMHHEHSEASTPLESSHLDIMTQSSLGIEATDEVHITHHVPMVSLQCLHDESCHDSCPNVVRNSGLWAFMEMDGDIYLDFGRVFNVMWAQEDSDLPYDIFVFRLIDHFKVDLNNEEIVKLSPIENGGDKEGDAPNLRQDGEGETVHMVPVQAEGVLKHFMQMLLQRLDGLQNSIENFHGE</sequence>
<dbReference type="EMBL" id="JAYMYQ010000005">
    <property type="protein sequence ID" value="KAK7327624.1"/>
    <property type="molecule type" value="Genomic_DNA"/>
</dbReference>
<reference evidence="2 3" key="1">
    <citation type="submission" date="2024-01" db="EMBL/GenBank/DDBJ databases">
        <title>The genomes of 5 underutilized Papilionoideae crops provide insights into root nodulation and disease resistanc.</title>
        <authorList>
            <person name="Jiang F."/>
        </authorList>
    </citation>
    <scope>NUCLEOTIDE SEQUENCE [LARGE SCALE GENOMIC DNA]</scope>
    <source>
        <strain evidence="2">LVBAO_FW01</strain>
        <tissue evidence="2">Leaves</tissue>
    </source>
</reference>
<feature type="region of interest" description="Disordered" evidence="1">
    <location>
        <begin position="177"/>
        <end position="198"/>
    </location>
</feature>
<comment type="caution">
    <text evidence="2">The sequence shown here is derived from an EMBL/GenBank/DDBJ whole genome shotgun (WGS) entry which is preliminary data.</text>
</comment>
<organism evidence="2 3">
    <name type="scientific">Canavalia gladiata</name>
    <name type="common">Sword bean</name>
    <name type="synonym">Dolichos gladiatus</name>
    <dbReference type="NCBI Taxonomy" id="3824"/>
    <lineage>
        <taxon>Eukaryota</taxon>
        <taxon>Viridiplantae</taxon>
        <taxon>Streptophyta</taxon>
        <taxon>Embryophyta</taxon>
        <taxon>Tracheophyta</taxon>
        <taxon>Spermatophyta</taxon>
        <taxon>Magnoliopsida</taxon>
        <taxon>eudicotyledons</taxon>
        <taxon>Gunneridae</taxon>
        <taxon>Pentapetalae</taxon>
        <taxon>rosids</taxon>
        <taxon>fabids</taxon>
        <taxon>Fabales</taxon>
        <taxon>Fabaceae</taxon>
        <taxon>Papilionoideae</taxon>
        <taxon>50 kb inversion clade</taxon>
        <taxon>NPAAA clade</taxon>
        <taxon>indigoferoid/millettioid clade</taxon>
        <taxon>Phaseoleae</taxon>
        <taxon>Canavalia</taxon>
    </lineage>
</organism>
<evidence type="ECO:0000256" key="1">
    <source>
        <dbReference type="SAM" id="MobiDB-lite"/>
    </source>
</evidence>
<evidence type="ECO:0000313" key="2">
    <source>
        <dbReference type="EMBL" id="KAK7327624.1"/>
    </source>
</evidence>
<gene>
    <name evidence="2" type="ORF">VNO77_21708</name>
</gene>
<name>A0AAN9L4Q5_CANGL</name>
<feature type="compositionally biased region" description="Basic and acidic residues" evidence="1">
    <location>
        <begin position="181"/>
        <end position="198"/>
    </location>
</feature>
<keyword evidence="3" id="KW-1185">Reference proteome</keyword>
<evidence type="ECO:0000313" key="3">
    <source>
        <dbReference type="Proteomes" id="UP001367508"/>
    </source>
</evidence>
<dbReference type="Proteomes" id="UP001367508">
    <property type="component" value="Unassembled WGS sequence"/>
</dbReference>
<accession>A0AAN9L4Q5</accession>